<dbReference type="InterPro" id="IPR029026">
    <property type="entry name" value="tRNA_m1G_MTases_N"/>
</dbReference>
<dbReference type="InterPro" id="IPR001537">
    <property type="entry name" value="SpoU_MeTrfase"/>
</dbReference>
<proteinExistence type="inferred from homology"/>
<sequence length="226" mass="26084">MKQALIEFLQDVMTEDRKDLMLNILHQRTRYLTVVLEDIFQTQNASAVLRSCDGFGVQDVHIIENRNTFNINPKVVVGTTKWLNLHRYNEKENNTRDALKHLKKQGYRIVATSPHDNDVNLDDLDLNAGKTALVFGTELTGISEVVKEEADDFLKIPMYGFAESLNISVAAAVTIHHLTHKLRKSDIKWQLPKNESDDLYIDWMKKSIKKSDLLIQEFYERVGEKK</sequence>
<name>A0ABS5JUH1_9BACT</name>
<dbReference type="Pfam" id="PF00588">
    <property type="entry name" value="SpoU_methylase"/>
    <property type="match status" value="1"/>
</dbReference>
<evidence type="ECO:0000256" key="7">
    <source>
        <dbReference type="HAMAP-Rule" id="MF_02060"/>
    </source>
</evidence>
<dbReference type="PANTHER" id="PTHR43453:SF1">
    <property type="entry name" value="TRNA_RRNA METHYLTRANSFERASE SPOU TYPE DOMAIN-CONTAINING PROTEIN"/>
    <property type="match status" value="1"/>
</dbReference>
<feature type="binding site" evidence="7">
    <location>
        <position position="156"/>
    </location>
    <ligand>
        <name>S-adenosyl-L-methionine</name>
        <dbReference type="ChEBI" id="CHEBI:59789"/>
    </ligand>
</feature>
<reference evidence="9 10" key="1">
    <citation type="journal article" date="2015" name="Int. J. Syst. Evol. Microbiol.">
        <title>Carboxylicivirga linearis sp. nov., isolated from a sea cucumber culture pond.</title>
        <authorList>
            <person name="Wang F.Q."/>
            <person name="Zhou Y.X."/>
            <person name="Lin X.Z."/>
            <person name="Chen G.J."/>
            <person name="Du Z.J."/>
        </authorList>
    </citation>
    <scope>NUCLEOTIDE SEQUENCE [LARGE SCALE GENOMIC DNA]</scope>
    <source>
        <strain evidence="9 10">FB218</strain>
    </source>
</reference>
<evidence type="ECO:0000256" key="2">
    <source>
        <dbReference type="ARBA" id="ARBA00022603"/>
    </source>
</evidence>
<dbReference type="GO" id="GO:0032259">
    <property type="term" value="P:methylation"/>
    <property type="evidence" value="ECO:0007669"/>
    <property type="project" value="UniProtKB-KW"/>
</dbReference>
<feature type="binding site" evidence="7">
    <location>
        <position position="165"/>
    </location>
    <ligand>
        <name>S-adenosyl-L-methionine</name>
        <dbReference type="ChEBI" id="CHEBI:59789"/>
    </ligand>
</feature>
<dbReference type="GO" id="GO:0008168">
    <property type="term" value="F:methyltransferase activity"/>
    <property type="evidence" value="ECO:0007669"/>
    <property type="project" value="UniProtKB-KW"/>
</dbReference>
<organism evidence="9 10">
    <name type="scientific">Carboxylicivirga linearis</name>
    <dbReference type="NCBI Taxonomy" id="1628157"/>
    <lineage>
        <taxon>Bacteria</taxon>
        <taxon>Pseudomonadati</taxon>
        <taxon>Bacteroidota</taxon>
        <taxon>Bacteroidia</taxon>
        <taxon>Marinilabiliales</taxon>
        <taxon>Marinilabiliaceae</taxon>
        <taxon>Carboxylicivirga</taxon>
    </lineage>
</organism>
<dbReference type="SUPFAM" id="SSF75217">
    <property type="entry name" value="alpha/beta knot"/>
    <property type="match status" value="1"/>
</dbReference>
<keyword evidence="2 7" id="KW-0489">Methyltransferase</keyword>
<comment type="function">
    <text evidence="7">Catalyzes the 2'-O methylation of guanosine at position 18 in tRNA.</text>
</comment>
<evidence type="ECO:0000256" key="4">
    <source>
        <dbReference type="ARBA" id="ARBA00022691"/>
    </source>
</evidence>
<keyword evidence="10" id="KW-1185">Reference proteome</keyword>
<evidence type="ECO:0000259" key="8">
    <source>
        <dbReference type="Pfam" id="PF00588"/>
    </source>
</evidence>
<keyword evidence="1 7" id="KW-0820">tRNA-binding</keyword>
<keyword evidence="3 7" id="KW-0808">Transferase</keyword>
<dbReference type="HAMAP" id="MF_02060">
    <property type="entry name" value="tRNA_methyltr_TrmH"/>
    <property type="match status" value="1"/>
</dbReference>
<dbReference type="Gene3D" id="3.40.1280.10">
    <property type="match status" value="1"/>
</dbReference>
<keyword evidence="6 7" id="KW-0694">RNA-binding</keyword>
<evidence type="ECO:0000256" key="1">
    <source>
        <dbReference type="ARBA" id="ARBA00022555"/>
    </source>
</evidence>
<dbReference type="CDD" id="cd18092">
    <property type="entry name" value="SpoU-like_TrmH"/>
    <property type="match status" value="1"/>
</dbReference>
<gene>
    <name evidence="7" type="primary">trmH</name>
    <name evidence="9" type="ORF">KEM10_09175</name>
</gene>
<dbReference type="InterPro" id="IPR029028">
    <property type="entry name" value="Alpha/beta_knot_MTases"/>
</dbReference>
<protein>
    <recommendedName>
        <fullName evidence="7">tRNA (guanosine(18)-2'-O)-methyltransferase</fullName>
        <ecNumber evidence="7">2.1.1.34</ecNumber>
    </recommendedName>
    <alternativeName>
        <fullName evidence="7">tRNA [Gm18] methyltransferase</fullName>
    </alternativeName>
</protein>
<comment type="similarity">
    <text evidence="7">Belongs to the class IV-like SAM-binding methyltransferase superfamily. RNA methyltransferase TrmH family.</text>
</comment>
<comment type="caution">
    <text evidence="9">The sequence shown here is derived from an EMBL/GenBank/DDBJ whole genome shotgun (WGS) entry which is preliminary data.</text>
</comment>
<dbReference type="RefSeq" id="WP_212215693.1">
    <property type="nucleotide sequence ID" value="NZ_JAGUCO010000005.1"/>
</dbReference>
<dbReference type="EC" id="2.1.1.34" evidence="7"/>
<feature type="domain" description="tRNA/rRNA methyltransferase SpoU type" evidence="8">
    <location>
        <begin position="32"/>
        <end position="175"/>
    </location>
</feature>
<comment type="catalytic activity">
    <reaction evidence="7">
        <text>guanosine(18) in tRNA + S-adenosyl-L-methionine = 2'-O-methylguanosine(18) in tRNA + S-adenosyl-L-homocysteine + H(+)</text>
        <dbReference type="Rhea" id="RHEA:20077"/>
        <dbReference type="Rhea" id="RHEA-COMP:10190"/>
        <dbReference type="Rhea" id="RHEA-COMP:10192"/>
        <dbReference type="ChEBI" id="CHEBI:15378"/>
        <dbReference type="ChEBI" id="CHEBI:57856"/>
        <dbReference type="ChEBI" id="CHEBI:59789"/>
        <dbReference type="ChEBI" id="CHEBI:74269"/>
        <dbReference type="ChEBI" id="CHEBI:74445"/>
        <dbReference type="EC" id="2.1.1.34"/>
    </reaction>
</comment>
<accession>A0ABS5JUH1</accession>
<evidence type="ECO:0000313" key="10">
    <source>
        <dbReference type="Proteomes" id="UP000708576"/>
    </source>
</evidence>
<keyword evidence="4 7" id="KW-0949">S-adenosyl-L-methionine</keyword>
<evidence type="ECO:0000313" key="9">
    <source>
        <dbReference type="EMBL" id="MBS2098450.1"/>
    </source>
</evidence>
<feature type="binding site" evidence="7">
    <location>
        <position position="112"/>
    </location>
    <ligand>
        <name>S-adenosyl-L-methionine</name>
        <dbReference type="ChEBI" id="CHEBI:59789"/>
    </ligand>
</feature>
<evidence type="ECO:0000256" key="6">
    <source>
        <dbReference type="ARBA" id="ARBA00022884"/>
    </source>
</evidence>
<dbReference type="Proteomes" id="UP000708576">
    <property type="component" value="Unassembled WGS sequence"/>
</dbReference>
<keyword evidence="5 7" id="KW-0819">tRNA processing</keyword>
<dbReference type="InterPro" id="IPR033671">
    <property type="entry name" value="TrmH"/>
</dbReference>
<comment type="caution">
    <text evidence="7">Lacks conserved residue(s) required for the propagation of feature annotation.</text>
</comment>
<dbReference type="PANTHER" id="PTHR43453">
    <property type="entry name" value="RRNA METHYLASE-LIKE"/>
    <property type="match status" value="1"/>
</dbReference>
<dbReference type="EMBL" id="JAGUCO010000005">
    <property type="protein sequence ID" value="MBS2098450.1"/>
    <property type="molecule type" value="Genomic_DNA"/>
</dbReference>
<evidence type="ECO:0000256" key="5">
    <source>
        <dbReference type="ARBA" id="ARBA00022694"/>
    </source>
</evidence>
<evidence type="ECO:0000256" key="3">
    <source>
        <dbReference type="ARBA" id="ARBA00022679"/>
    </source>
</evidence>